<dbReference type="PANTHER" id="PTHR10766:SF170">
    <property type="entry name" value="TRANSMEMBRANE 9 SUPERFAMILY MEMBER 4"/>
    <property type="match status" value="1"/>
</dbReference>
<evidence type="ECO:0000256" key="6">
    <source>
        <dbReference type="ARBA" id="ARBA00022753"/>
    </source>
</evidence>
<feature type="region of interest" description="Disordered" evidence="11">
    <location>
        <begin position="1"/>
        <end position="126"/>
    </location>
</feature>
<keyword evidence="9" id="KW-0472">Membrane</keyword>
<evidence type="ECO:0000313" key="13">
    <source>
        <dbReference type="Proteomes" id="UP001630127"/>
    </source>
</evidence>
<proteinExistence type="inferred from homology"/>
<keyword evidence="5" id="KW-0732">Signal</keyword>
<dbReference type="PANTHER" id="PTHR10766">
    <property type="entry name" value="TRANSMEMBRANE 9 SUPERFAMILY PROTEIN"/>
    <property type="match status" value="1"/>
</dbReference>
<dbReference type="Proteomes" id="UP001630127">
    <property type="component" value="Unassembled WGS sequence"/>
</dbReference>
<accession>A0ABD2Y6Z5</accession>
<evidence type="ECO:0000256" key="3">
    <source>
        <dbReference type="ARBA" id="ARBA00005227"/>
    </source>
</evidence>
<evidence type="ECO:0000256" key="11">
    <source>
        <dbReference type="SAM" id="MobiDB-lite"/>
    </source>
</evidence>
<keyword evidence="8" id="KW-0333">Golgi apparatus</keyword>
<name>A0ABD2Y6Z5_9GENT</name>
<protein>
    <recommendedName>
        <fullName evidence="10">Transmembrane 9 superfamily member</fullName>
    </recommendedName>
</protein>
<dbReference type="InterPro" id="IPR004240">
    <property type="entry name" value="EMP70"/>
</dbReference>
<evidence type="ECO:0000256" key="9">
    <source>
        <dbReference type="ARBA" id="ARBA00023136"/>
    </source>
</evidence>
<comment type="subcellular location">
    <subcellularLocation>
        <location evidence="1">Endosome membrane</location>
        <topology evidence="1">Multi-pass membrane protein</topology>
    </subcellularLocation>
    <subcellularLocation>
        <location evidence="2">Golgi apparatus membrane</location>
        <topology evidence="2">Multi-pass membrane protein</topology>
    </subcellularLocation>
</comment>
<keyword evidence="6" id="KW-0967">Endosome</keyword>
<evidence type="ECO:0000256" key="10">
    <source>
        <dbReference type="RuleBase" id="RU363079"/>
    </source>
</evidence>
<evidence type="ECO:0000256" key="2">
    <source>
        <dbReference type="ARBA" id="ARBA00004653"/>
    </source>
</evidence>
<feature type="compositionally biased region" description="Basic and acidic residues" evidence="11">
    <location>
        <begin position="60"/>
        <end position="81"/>
    </location>
</feature>
<dbReference type="GO" id="GO:0010008">
    <property type="term" value="C:endosome membrane"/>
    <property type="evidence" value="ECO:0007669"/>
    <property type="project" value="UniProtKB-SubCell"/>
</dbReference>
<evidence type="ECO:0000256" key="4">
    <source>
        <dbReference type="ARBA" id="ARBA00022692"/>
    </source>
</evidence>
<feature type="compositionally biased region" description="Basic and acidic residues" evidence="11">
    <location>
        <begin position="23"/>
        <end position="52"/>
    </location>
</feature>
<keyword evidence="7" id="KW-1133">Transmembrane helix</keyword>
<comment type="similarity">
    <text evidence="3 10">Belongs to the nonaspanin (TM9SF) (TC 9.A.2) family.</text>
</comment>
<dbReference type="Pfam" id="PF02990">
    <property type="entry name" value="EMP70"/>
    <property type="match status" value="1"/>
</dbReference>
<dbReference type="GO" id="GO:0000139">
    <property type="term" value="C:Golgi membrane"/>
    <property type="evidence" value="ECO:0007669"/>
    <property type="project" value="UniProtKB-SubCell"/>
</dbReference>
<dbReference type="EMBL" id="JBJUIK010000015">
    <property type="protein sequence ID" value="KAL3501945.1"/>
    <property type="molecule type" value="Genomic_DNA"/>
</dbReference>
<evidence type="ECO:0000256" key="5">
    <source>
        <dbReference type="ARBA" id="ARBA00022729"/>
    </source>
</evidence>
<reference evidence="12 13" key="1">
    <citation type="submission" date="2024-11" db="EMBL/GenBank/DDBJ databases">
        <title>A near-complete genome assembly of Cinchona calisaya.</title>
        <authorList>
            <person name="Lian D.C."/>
            <person name="Zhao X.W."/>
            <person name="Wei L."/>
        </authorList>
    </citation>
    <scope>NUCLEOTIDE SEQUENCE [LARGE SCALE GENOMIC DNA]</scope>
    <source>
        <tissue evidence="12">Nenye</tissue>
    </source>
</reference>
<keyword evidence="4" id="KW-0812">Transmembrane</keyword>
<comment type="caution">
    <text evidence="12">The sequence shown here is derived from an EMBL/GenBank/DDBJ whole genome shotgun (WGS) entry which is preliminary data.</text>
</comment>
<sequence length="289" mass="32567">MTSSHPRKVTWAPDVYDRLPSFESHHLSEWPKDEKKKNSRNEWPKEEGDKGGAGEGGGIDQRHKDFDKNKGKKNGLKEGDRHRKGVAAGEEGECKKKSQKNQHKGGAVKGAAGGDVGRGGAKGCKDKDRKKQGVLVEMVSCPLFLLGAKSRKAINLEFQSPCRTTKCPREIPALCWLWCVLPQVAFAGLLPLNAINIELYYIFVTAWGHSVHFVWHPMYCLHYNYYCPCLHYYDIHPARYLRSSMVMEVSDFKIRFIRLIYSHLESPFSVAVLSISMPAASTITFKGQI</sequence>
<organism evidence="12 13">
    <name type="scientific">Cinchona calisaya</name>
    <dbReference type="NCBI Taxonomy" id="153742"/>
    <lineage>
        <taxon>Eukaryota</taxon>
        <taxon>Viridiplantae</taxon>
        <taxon>Streptophyta</taxon>
        <taxon>Embryophyta</taxon>
        <taxon>Tracheophyta</taxon>
        <taxon>Spermatophyta</taxon>
        <taxon>Magnoliopsida</taxon>
        <taxon>eudicotyledons</taxon>
        <taxon>Gunneridae</taxon>
        <taxon>Pentapetalae</taxon>
        <taxon>asterids</taxon>
        <taxon>lamiids</taxon>
        <taxon>Gentianales</taxon>
        <taxon>Rubiaceae</taxon>
        <taxon>Cinchonoideae</taxon>
        <taxon>Cinchoneae</taxon>
        <taxon>Cinchona</taxon>
    </lineage>
</organism>
<feature type="compositionally biased region" description="Gly residues" evidence="11">
    <location>
        <begin position="107"/>
        <end position="122"/>
    </location>
</feature>
<dbReference type="AlphaFoldDB" id="A0ABD2Y6Z5"/>
<evidence type="ECO:0000313" key="12">
    <source>
        <dbReference type="EMBL" id="KAL3501945.1"/>
    </source>
</evidence>
<evidence type="ECO:0000256" key="1">
    <source>
        <dbReference type="ARBA" id="ARBA00004337"/>
    </source>
</evidence>
<gene>
    <name evidence="12" type="ORF">ACH5RR_036394</name>
</gene>
<evidence type="ECO:0000256" key="8">
    <source>
        <dbReference type="ARBA" id="ARBA00023034"/>
    </source>
</evidence>
<evidence type="ECO:0000256" key="7">
    <source>
        <dbReference type="ARBA" id="ARBA00022989"/>
    </source>
</evidence>
<keyword evidence="13" id="KW-1185">Reference proteome</keyword>